<dbReference type="Proteomes" id="UP000704611">
    <property type="component" value="Unassembled WGS sequence"/>
</dbReference>
<proteinExistence type="predicted"/>
<dbReference type="RefSeq" id="WP_217671138.1">
    <property type="nucleotide sequence ID" value="NZ_JAHRID010000009.1"/>
</dbReference>
<evidence type="ECO:0000313" key="1">
    <source>
        <dbReference type="EMBL" id="MBV2130834.1"/>
    </source>
</evidence>
<gene>
    <name evidence="1" type="ORF">KQY15_17185</name>
</gene>
<comment type="caution">
    <text evidence="1">The sequence shown here is derived from an EMBL/GenBank/DDBJ whole genome shotgun (WGS) entry which is preliminary data.</text>
</comment>
<name>A0ABS6MR01_9GAMM</name>
<keyword evidence="2" id="KW-1185">Reference proteome</keyword>
<sequence length="134" mass="15793">PDNPMRCRSVSLSCKGKINHLIRLPNIYNQFPTNAKSWGAARKALNLFLRDVTYNKDLCEYYDLSRIRKWLEIPLDSHVAYALKKEPEGVNLPKWCTIKRLTPEISREFQTVATRVAQRKRIARVDLDIYYWLP</sequence>
<reference evidence="1 2" key="1">
    <citation type="submission" date="2021-06" db="EMBL/GenBank/DDBJ databases">
        <title>Rheinheimera indica sp. nov., isolated from deep-sea sediment.</title>
        <authorList>
            <person name="Wang Z."/>
            <person name="Zhang X.-Y."/>
        </authorList>
    </citation>
    <scope>NUCLEOTIDE SEQUENCE [LARGE SCALE GENOMIC DNA]</scope>
    <source>
        <strain evidence="1 2">SM2107</strain>
    </source>
</reference>
<evidence type="ECO:0000313" key="2">
    <source>
        <dbReference type="Proteomes" id="UP000704611"/>
    </source>
</evidence>
<feature type="non-terminal residue" evidence="1">
    <location>
        <position position="1"/>
    </location>
</feature>
<organism evidence="1 2">
    <name type="scientific">Arsukibacterium indicum</name>
    <dbReference type="NCBI Taxonomy" id="2848612"/>
    <lineage>
        <taxon>Bacteria</taxon>
        <taxon>Pseudomonadati</taxon>
        <taxon>Pseudomonadota</taxon>
        <taxon>Gammaproteobacteria</taxon>
        <taxon>Chromatiales</taxon>
        <taxon>Chromatiaceae</taxon>
        <taxon>Arsukibacterium</taxon>
    </lineage>
</organism>
<dbReference type="EMBL" id="JAHRID010000009">
    <property type="protein sequence ID" value="MBV2130834.1"/>
    <property type="molecule type" value="Genomic_DNA"/>
</dbReference>
<protein>
    <submittedName>
        <fullName evidence="1">Uncharacterized protein</fullName>
    </submittedName>
</protein>
<accession>A0ABS6MR01</accession>